<evidence type="ECO:0000313" key="3">
    <source>
        <dbReference type="Proteomes" id="UP001208131"/>
    </source>
</evidence>
<dbReference type="InterPro" id="IPR011009">
    <property type="entry name" value="Kinase-like_dom_sf"/>
</dbReference>
<proteinExistence type="predicted"/>
<dbReference type="RefSeq" id="WP_267300419.1">
    <property type="nucleotide sequence ID" value="NZ_JAOQJZ010000002.1"/>
</dbReference>
<dbReference type="AlphaFoldDB" id="A0AAE3LGU0"/>
<dbReference type="Pfam" id="PF01636">
    <property type="entry name" value="APH"/>
    <property type="match status" value="1"/>
</dbReference>
<sequence>MKLDNFVASSDIYDVYETDGMAVRIYKKPEYKEKCLYAALTHARVETTLGNSFIKMPVLHEVSVIDGKWAITMDFIKGKTLQQLMDENPDKKDTYLNQFIDIQCEIHAQYMPLLSKLKDKMARQIKTLGQIDEIKKYELLTRLDSMPKHIKLCHGNFEPKNVIINDEGTYVINWGSARQGNASADVARTYLLFCLNNPDLAEAYLDKYCVKSGTSKQYVQAWLPIVAAAQLIKGKPEEKDLLMKWIDVVDYD</sequence>
<dbReference type="Gene3D" id="3.90.1200.10">
    <property type="match status" value="1"/>
</dbReference>
<organism evidence="2 3">
    <name type="scientific">Hominimerdicola aceti</name>
    <dbReference type="NCBI Taxonomy" id="2981726"/>
    <lineage>
        <taxon>Bacteria</taxon>
        <taxon>Bacillati</taxon>
        <taxon>Bacillota</taxon>
        <taxon>Clostridia</taxon>
        <taxon>Eubacteriales</taxon>
        <taxon>Oscillospiraceae</taxon>
        <taxon>Hominimerdicola</taxon>
    </lineage>
</organism>
<dbReference type="Proteomes" id="UP001208131">
    <property type="component" value="Unassembled WGS sequence"/>
</dbReference>
<evidence type="ECO:0000313" key="2">
    <source>
        <dbReference type="EMBL" id="MCU6704908.1"/>
    </source>
</evidence>
<evidence type="ECO:0000259" key="1">
    <source>
        <dbReference type="Pfam" id="PF01636"/>
    </source>
</evidence>
<comment type="caution">
    <text evidence="2">The sequence shown here is derived from an EMBL/GenBank/DDBJ whole genome shotgun (WGS) entry which is preliminary data.</text>
</comment>
<protein>
    <submittedName>
        <fullName evidence="2">Aminoglycoside phosphotransferase family protein</fullName>
    </submittedName>
</protein>
<accession>A0AAE3LGU0</accession>
<dbReference type="InterPro" id="IPR002575">
    <property type="entry name" value="Aminoglycoside_PTrfase"/>
</dbReference>
<reference evidence="2 3" key="1">
    <citation type="journal article" date="2021" name="ISME Commun">
        <title>Automated analysis of genomic sequences facilitates high-throughput and comprehensive description of bacteria.</title>
        <authorList>
            <person name="Hitch T.C.A."/>
        </authorList>
    </citation>
    <scope>NUCLEOTIDE SEQUENCE [LARGE SCALE GENOMIC DNA]</scope>
    <source>
        <strain evidence="2 3">Sanger_31</strain>
    </source>
</reference>
<feature type="domain" description="Aminoglycoside phosphotransferase" evidence="1">
    <location>
        <begin position="23"/>
        <end position="212"/>
    </location>
</feature>
<dbReference type="EMBL" id="JAOQJZ010000002">
    <property type="protein sequence ID" value="MCU6704908.1"/>
    <property type="molecule type" value="Genomic_DNA"/>
</dbReference>
<keyword evidence="3" id="KW-1185">Reference proteome</keyword>
<dbReference type="SUPFAM" id="SSF56112">
    <property type="entry name" value="Protein kinase-like (PK-like)"/>
    <property type="match status" value="1"/>
</dbReference>
<gene>
    <name evidence="2" type="ORF">OCV57_03060</name>
</gene>
<name>A0AAE3LGU0_9FIRM</name>